<gene>
    <name evidence="2" type="ORF">CRG98_006155</name>
</gene>
<keyword evidence="3" id="KW-1185">Reference proteome</keyword>
<dbReference type="EMBL" id="PGOL01000274">
    <property type="protein sequence ID" value="PKI73447.1"/>
    <property type="molecule type" value="Genomic_DNA"/>
</dbReference>
<reference evidence="2 3" key="1">
    <citation type="submission" date="2017-11" db="EMBL/GenBank/DDBJ databases">
        <title>De-novo sequencing of pomegranate (Punica granatum L.) genome.</title>
        <authorList>
            <person name="Akparov Z."/>
            <person name="Amiraslanov A."/>
            <person name="Hajiyeva S."/>
            <person name="Abbasov M."/>
            <person name="Kaur K."/>
            <person name="Hamwieh A."/>
            <person name="Solovyev V."/>
            <person name="Salamov A."/>
            <person name="Braich B."/>
            <person name="Kosarev P."/>
            <person name="Mahmoud A."/>
            <person name="Hajiyev E."/>
            <person name="Babayeva S."/>
            <person name="Izzatullayeva V."/>
            <person name="Mammadov A."/>
            <person name="Mammadov A."/>
            <person name="Sharifova S."/>
            <person name="Ojaghi J."/>
            <person name="Eynullazada K."/>
            <person name="Bayramov B."/>
            <person name="Abdulazimova A."/>
            <person name="Shahmuradov I."/>
        </authorList>
    </citation>
    <scope>NUCLEOTIDE SEQUENCE [LARGE SCALE GENOMIC DNA]</scope>
    <source>
        <strain evidence="3">cv. AG2017</strain>
        <tissue evidence="2">Leaf</tissue>
    </source>
</reference>
<proteinExistence type="predicted"/>
<comment type="caution">
    <text evidence="2">The sequence shown here is derived from an EMBL/GenBank/DDBJ whole genome shotgun (WGS) entry which is preliminary data.</text>
</comment>
<sequence length="229" mass="25732">MDHRREARDTRKVTARNRRSRADNRHRDNRSRHGRSIHRRIAGVSEGGISRSELILRNVDVRALHQPFPTTSRAWEIISTRTAQLVKVSRVALKWSQMFPDKTSGFVFDKRRSQRSSDTSEHLENIERTSIKDSRDISDSRSSAEVRSSTCMPLATHRNDPQSLGSLTQPAQSEATPIYRSSPDKTNCQSGRPVGVCGPEFALIGARMLATESRGLRVSTFPGMLDGHA</sequence>
<evidence type="ECO:0000256" key="1">
    <source>
        <dbReference type="SAM" id="MobiDB-lite"/>
    </source>
</evidence>
<feature type="region of interest" description="Disordered" evidence="1">
    <location>
        <begin position="1"/>
        <end position="38"/>
    </location>
</feature>
<accession>A0A2I0KYB5</accession>
<feature type="region of interest" description="Disordered" evidence="1">
    <location>
        <begin position="130"/>
        <end position="191"/>
    </location>
</feature>
<dbReference type="AlphaFoldDB" id="A0A2I0KYB5"/>
<feature type="compositionally biased region" description="Basic and acidic residues" evidence="1">
    <location>
        <begin position="1"/>
        <end position="12"/>
    </location>
</feature>
<evidence type="ECO:0000313" key="2">
    <source>
        <dbReference type="EMBL" id="PKI73447.1"/>
    </source>
</evidence>
<name>A0A2I0KYB5_PUNGR</name>
<evidence type="ECO:0000313" key="3">
    <source>
        <dbReference type="Proteomes" id="UP000233551"/>
    </source>
</evidence>
<organism evidence="2 3">
    <name type="scientific">Punica granatum</name>
    <name type="common">Pomegranate</name>
    <dbReference type="NCBI Taxonomy" id="22663"/>
    <lineage>
        <taxon>Eukaryota</taxon>
        <taxon>Viridiplantae</taxon>
        <taxon>Streptophyta</taxon>
        <taxon>Embryophyta</taxon>
        <taxon>Tracheophyta</taxon>
        <taxon>Spermatophyta</taxon>
        <taxon>Magnoliopsida</taxon>
        <taxon>eudicotyledons</taxon>
        <taxon>Gunneridae</taxon>
        <taxon>Pentapetalae</taxon>
        <taxon>rosids</taxon>
        <taxon>malvids</taxon>
        <taxon>Myrtales</taxon>
        <taxon>Lythraceae</taxon>
        <taxon>Punica</taxon>
    </lineage>
</organism>
<dbReference type="Proteomes" id="UP000233551">
    <property type="component" value="Unassembled WGS sequence"/>
</dbReference>
<protein>
    <submittedName>
        <fullName evidence="2">Uncharacterized protein</fullName>
    </submittedName>
</protein>
<feature type="compositionally biased region" description="Basic residues" evidence="1">
    <location>
        <begin position="27"/>
        <end position="38"/>
    </location>
</feature>
<feature type="compositionally biased region" description="Polar residues" evidence="1">
    <location>
        <begin position="161"/>
        <end position="175"/>
    </location>
</feature>
<feature type="compositionally biased region" description="Basic and acidic residues" evidence="1">
    <location>
        <begin position="130"/>
        <end position="144"/>
    </location>
</feature>